<feature type="region of interest" description="Disordered" evidence="1">
    <location>
        <begin position="371"/>
        <end position="402"/>
    </location>
</feature>
<reference evidence="3" key="1">
    <citation type="journal article" date="2018" name="Nat. Microbiol.">
        <title>Leveraging single-cell genomics to expand the fungal tree of life.</title>
        <authorList>
            <person name="Ahrendt S.R."/>
            <person name="Quandt C.A."/>
            <person name="Ciobanu D."/>
            <person name="Clum A."/>
            <person name="Salamov A."/>
            <person name="Andreopoulos B."/>
            <person name="Cheng J.F."/>
            <person name="Woyke T."/>
            <person name="Pelin A."/>
            <person name="Henrissat B."/>
            <person name="Reynolds N.K."/>
            <person name="Benny G.L."/>
            <person name="Smith M.E."/>
            <person name="James T.Y."/>
            <person name="Grigoriev I.V."/>
        </authorList>
    </citation>
    <scope>NUCLEOTIDE SEQUENCE [LARGE SCALE GENOMIC DNA]</scope>
</reference>
<keyword evidence="3" id="KW-1185">Reference proteome</keyword>
<organism evidence="2 3">
    <name type="scientific">Blyttiomyces helicus</name>
    <dbReference type="NCBI Taxonomy" id="388810"/>
    <lineage>
        <taxon>Eukaryota</taxon>
        <taxon>Fungi</taxon>
        <taxon>Fungi incertae sedis</taxon>
        <taxon>Chytridiomycota</taxon>
        <taxon>Chytridiomycota incertae sedis</taxon>
        <taxon>Chytridiomycetes</taxon>
        <taxon>Chytridiomycetes incertae sedis</taxon>
        <taxon>Blyttiomyces</taxon>
    </lineage>
</organism>
<feature type="compositionally biased region" description="Polar residues" evidence="1">
    <location>
        <begin position="1"/>
        <end position="18"/>
    </location>
</feature>
<dbReference type="EMBL" id="KZ994694">
    <property type="protein sequence ID" value="RKO92303.1"/>
    <property type="molecule type" value="Genomic_DNA"/>
</dbReference>
<feature type="region of interest" description="Disordered" evidence="1">
    <location>
        <begin position="1"/>
        <end position="55"/>
    </location>
</feature>
<evidence type="ECO:0000256" key="1">
    <source>
        <dbReference type="SAM" id="MobiDB-lite"/>
    </source>
</evidence>
<feature type="region of interest" description="Disordered" evidence="1">
    <location>
        <begin position="287"/>
        <end position="321"/>
    </location>
</feature>
<evidence type="ECO:0000313" key="2">
    <source>
        <dbReference type="EMBL" id="RKO92303.1"/>
    </source>
</evidence>
<dbReference type="OrthoDB" id="2447694at2759"/>
<dbReference type="Proteomes" id="UP000269721">
    <property type="component" value="Unassembled WGS sequence"/>
</dbReference>
<sequence length="928" mass="103132">MSNTAATTGIWSKASQLPKSRPLDSSGPEIPSALSGCPNRACHPPLPPSVNAPSRTLTKETDLADTTSTFRAIDVRSLNILYVDAMGVGCILDVAELPNASAREDVYVGDVGKHVVQSFLDKPDSARSLTLSSKSLLLLMSYVAENEKFATGTEESRTQAFVSYLLNRLGFSEYPLMTQLQPMLRFGVGHIKTVACKCDLVVFNGPSAMMIVNGDRHIGTVGPSSQWGEHQIAGELFASAYHNFNALGTVHNEVLYAIRAIGLKFTFYKAVVSKRYKMQLGDGLPDDRTLIYRNPPSSGPKSLSHLDYADPQSTPSHNRRLDWRAGSSSRWLIDDLDSAGQPAPMAPFTDGDDSPAVFPSTLSTRASPFSIVSPSLRSGPTRHCASQFPTRSRNSPECPAPRSGCPTSLSLCRVDGLRVFLSMFATDQRIRAGNSNHCTGIFQQTDQRDPMTWTSVVDMEDFPRQATVGYARFPTNPEKAAVLVYASGKVENLESPFFVLPVRLLRRLNLDNDEASSLSVDTRGNMCAMASLGQARPPFVESKWMTAHTVCGLGVCEEPSGTSSKLAVAELDMPPHMIAEYFLEESNCVDNNDPLVEDWMKDHDECGCIGCTGSGLLKNGDKIMHYPESEKDDNPSIYVLRDGCLVSEILGVEELRPTLLRKVCENVVLTRSIAPTFKEWRTSRQREPVDYHRLRPFRDNTPVDEKTLKTEFNEVYSKPVNLLFSESSISDVDTCKALSWTRDSFRVCVDSETEEPIYSEWPTSRPWNFRLSDKLVTIRASITIGRRDNLDHKVFLCELCLPEDPIEANMCCVFHATTLDIDEDGKVTRIPHRNRHTGIGGYIVRLQSIDDIDILWMEDVIERKCRPSPLSSRIFDIVRAHWERQRLLVTTSNKVSMVIGAATRRYNIRVDLRDQQSAKDKDPLGGPP</sequence>
<protein>
    <submittedName>
        <fullName evidence="2">Uncharacterized protein</fullName>
    </submittedName>
</protein>
<name>A0A4P9WK05_9FUNG</name>
<proteinExistence type="predicted"/>
<dbReference type="AlphaFoldDB" id="A0A4P9WK05"/>
<accession>A0A4P9WK05</accession>
<evidence type="ECO:0000313" key="3">
    <source>
        <dbReference type="Proteomes" id="UP000269721"/>
    </source>
</evidence>
<gene>
    <name evidence="2" type="ORF">BDK51DRAFT_46470</name>
</gene>